<reference evidence="1 2" key="1">
    <citation type="submission" date="2020-06" db="EMBL/GenBank/DDBJ databases">
        <title>Genome mining for natural products.</title>
        <authorList>
            <person name="Zhang B."/>
            <person name="Shi J."/>
            <person name="Ge H."/>
        </authorList>
    </citation>
    <scope>NUCLEOTIDE SEQUENCE [LARGE SCALE GENOMIC DNA]</scope>
    <source>
        <strain evidence="1 2">NA00687</strain>
    </source>
</reference>
<dbReference type="GO" id="GO:0019239">
    <property type="term" value="F:deaminase activity"/>
    <property type="evidence" value="ECO:0007669"/>
    <property type="project" value="TreeGrafter"/>
</dbReference>
<dbReference type="AlphaFoldDB" id="A0A7H8NAX9"/>
<sequence>MATNDVLTYDAPAEREFGYAQAIRSGELIHVSGQLSFDAAGEFRHAGDFAAQLQRTHANIDRVLDHYGATRRQIITQTLYVVDLLRNAPAVAAGNLAYFGDHRPASTVVGVTELTFRGQVVEISFVVDTTLPA</sequence>
<dbReference type="InterPro" id="IPR006175">
    <property type="entry name" value="YjgF/YER057c/UK114"/>
</dbReference>
<dbReference type="CDD" id="cd00448">
    <property type="entry name" value="YjgF_YER057c_UK114_family"/>
    <property type="match status" value="1"/>
</dbReference>
<dbReference type="Gene3D" id="3.30.1330.40">
    <property type="entry name" value="RutC-like"/>
    <property type="match status" value="1"/>
</dbReference>
<dbReference type="Proteomes" id="UP000509303">
    <property type="component" value="Chromosome"/>
</dbReference>
<name>A0A7H8NAX9_9ACTN</name>
<dbReference type="PANTHER" id="PTHR11803:SF39">
    <property type="entry name" value="2-IMINOBUTANOATE_2-IMINOPROPANOATE DEAMINASE"/>
    <property type="match status" value="1"/>
</dbReference>
<protein>
    <submittedName>
        <fullName evidence="1">RidA family protein</fullName>
    </submittedName>
</protein>
<dbReference type="EMBL" id="CP054929">
    <property type="protein sequence ID" value="QKW51542.1"/>
    <property type="molecule type" value="Genomic_DNA"/>
</dbReference>
<dbReference type="Pfam" id="PF01042">
    <property type="entry name" value="Ribonuc_L-PSP"/>
    <property type="match status" value="1"/>
</dbReference>
<evidence type="ECO:0000313" key="1">
    <source>
        <dbReference type="EMBL" id="QKW51542.1"/>
    </source>
</evidence>
<organism evidence="1 2">
    <name type="scientific">Streptomyces buecherae</name>
    <dbReference type="NCBI Taxonomy" id="2763006"/>
    <lineage>
        <taxon>Bacteria</taxon>
        <taxon>Bacillati</taxon>
        <taxon>Actinomycetota</taxon>
        <taxon>Actinomycetes</taxon>
        <taxon>Kitasatosporales</taxon>
        <taxon>Streptomycetaceae</taxon>
        <taxon>Streptomyces</taxon>
    </lineage>
</organism>
<evidence type="ECO:0000313" key="2">
    <source>
        <dbReference type="Proteomes" id="UP000509303"/>
    </source>
</evidence>
<dbReference type="SUPFAM" id="SSF55298">
    <property type="entry name" value="YjgF-like"/>
    <property type="match status" value="1"/>
</dbReference>
<proteinExistence type="predicted"/>
<gene>
    <name evidence="1" type="ORF">HUT08_20715</name>
</gene>
<keyword evidence="2" id="KW-1185">Reference proteome</keyword>
<accession>A0A7H8NAX9</accession>
<dbReference type="RefSeq" id="WP_176163261.1">
    <property type="nucleotide sequence ID" value="NZ_CP054929.1"/>
</dbReference>
<dbReference type="GO" id="GO:0005829">
    <property type="term" value="C:cytosol"/>
    <property type="evidence" value="ECO:0007669"/>
    <property type="project" value="TreeGrafter"/>
</dbReference>
<dbReference type="PANTHER" id="PTHR11803">
    <property type="entry name" value="2-IMINOBUTANOATE/2-IMINOPROPANOATE DEAMINASE RIDA"/>
    <property type="match status" value="1"/>
</dbReference>
<dbReference type="InterPro" id="IPR035959">
    <property type="entry name" value="RutC-like_sf"/>
</dbReference>